<dbReference type="InterPro" id="IPR032750">
    <property type="entry name" value="TnsD_C"/>
</dbReference>
<feature type="domain" description="Transposon Tn7 transposition protein TnsD C-terminal" evidence="2">
    <location>
        <begin position="208"/>
        <end position="452"/>
    </location>
</feature>
<dbReference type="RefSeq" id="WP_348387881.1">
    <property type="nucleotide sequence ID" value="NZ_CP134146.1"/>
</dbReference>
<evidence type="ECO:0000259" key="1">
    <source>
        <dbReference type="Pfam" id="PF06527"/>
    </source>
</evidence>
<dbReference type="EMBL" id="CP134146">
    <property type="protein sequence ID" value="WNC68727.1"/>
    <property type="molecule type" value="Genomic_DNA"/>
</dbReference>
<protein>
    <submittedName>
        <fullName evidence="3">TnsD family Tn7-like transposition protein</fullName>
    </submittedName>
</protein>
<reference evidence="4" key="1">
    <citation type="submission" date="2023-09" db="EMBL/GenBank/DDBJ databases">
        <authorList>
            <person name="Li S."/>
            <person name="Li X."/>
            <person name="Zhang C."/>
            <person name="Zhao Z."/>
        </authorList>
    </citation>
    <scope>NUCLEOTIDE SEQUENCE [LARGE SCALE GENOMIC DNA]</scope>
    <source>
        <strain evidence="4">SQ345</strain>
    </source>
</reference>
<feature type="domain" description="TniQ" evidence="1">
    <location>
        <begin position="6"/>
        <end position="152"/>
    </location>
</feature>
<organism evidence="3 4">
    <name type="scientific">Thalassotalea nanhaiensis</name>
    <dbReference type="NCBI Taxonomy" id="3065648"/>
    <lineage>
        <taxon>Bacteria</taxon>
        <taxon>Pseudomonadati</taxon>
        <taxon>Pseudomonadota</taxon>
        <taxon>Gammaproteobacteria</taxon>
        <taxon>Alteromonadales</taxon>
        <taxon>Colwelliaceae</taxon>
        <taxon>Thalassotalea</taxon>
    </lineage>
</organism>
<evidence type="ECO:0000259" key="2">
    <source>
        <dbReference type="Pfam" id="PF15978"/>
    </source>
</evidence>
<dbReference type="InterPro" id="IPR009492">
    <property type="entry name" value="TniQ"/>
</dbReference>
<accession>A0ABY9TIZ2</accession>
<keyword evidence="4" id="KW-1185">Reference proteome</keyword>
<name>A0ABY9TIZ2_9GAMM</name>
<dbReference type="Pfam" id="PF15978">
    <property type="entry name" value="TnsD"/>
    <property type="match status" value="1"/>
</dbReference>
<dbReference type="Proteomes" id="UP001248581">
    <property type="component" value="Chromosome"/>
</dbReference>
<evidence type="ECO:0000313" key="4">
    <source>
        <dbReference type="Proteomes" id="UP001248581"/>
    </source>
</evidence>
<sequence>MLITEALPGESLYSRYIRHMTLWHMPAKAFLQTLVGNNRASIHPYITVGATNAAEFYSQNYNKIISEQTLAPLFVHFSHKRKNKIYKYLLLNDSGRAIRNCQLPNFRESEKLSLKYCLVCVHNDIKKYGISYWHIAHQVPGINSCYKHQISLLHLSLPCRPHIKMGLLPSLIGDAKASTKESFLLARYVYSRLQNIVNIGRPYNINTLLEKLRRTGFIRENNRVLRAELTYECFHLSRKLQHSSVGLLPRSDTDFNYFSYLLCNQHPQHPFKYLFLEFWLTFFCKTKVKPVLEVTAVDNTKQQTILKNKYLDLLRGGLSLAKISQKTGKSRCYLKLLALKNKISINMKPRLITTEVVKGVLKMAYKGFHRKAIAKHFKISTGSISQIISAESGLVQRRRRAKFESRRRKYKAQVLKWIALEPSDSKKYIRKYLPYAYSWLYRHERKWLYQQLNF</sequence>
<dbReference type="Pfam" id="PF06527">
    <property type="entry name" value="TniQ"/>
    <property type="match status" value="1"/>
</dbReference>
<proteinExistence type="predicted"/>
<evidence type="ECO:0000313" key="3">
    <source>
        <dbReference type="EMBL" id="WNC68727.1"/>
    </source>
</evidence>
<gene>
    <name evidence="3" type="ORF">RI845_00935</name>
</gene>